<dbReference type="RefSeq" id="WP_155097611.1">
    <property type="nucleotide sequence ID" value="NZ_WMIE01000037.1"/>
</dbReference>
<dbReference type="PROSITE" id="PS51094">
    <property type="entry name" value="PTS_EIIA_TYPE_2"/>
    <property type="match status" value="1"/>
</dbReference>
<dbReference type="AlphaFoldDB" id="A0A6L6JDT2"/>
<comment type="caution">
    <text evidence="3">The sequence shown here is derived from an EMBL/GenBank/DDBJ whole genome shotgun (WGS) entry which is preliminary data.</text>
</comment>
<name>A0A6L6JDT2_9RHOB</name>
<dbReference type="Proteomes" id="UP000478183">
    <property type="component" value="Unassembled WGS sequence"/>
</dbReference>
<feature type="region of interest" description="Disordered" evidence="1">
    <location>
        <begin position="46"/>
        <end position="65"/>
    </location>
</feature>
<evidence type="ECO:0000259" key="2">
    <source>
        <dbReference type="PROSITE" id="PS51094"/>
    </source>
</evidence>
<feature type="domain" description="PTS EIIA type-2" evidence="2">
    <location>
        <begin position="1"/>
        <end position="63"/>
    </location>
</feature>
<organism evidence="3 4">
    <name type="scientific">Paracoccus aestuariivivens</name>
    <dbReference type="NCBI Taxonomy" id="1820333"/>
    <lineage>
        <taxon>Bacteria</taxon>
        <taxon>Pseudomonadati</taxon>
        <taxon>Pseudomonadota</taxon>
        <taxon>Alphaproteobacteria</taxon>
        <taxon>Rhodobacterales</taxon>
        <taxon>Paracoccaceae</taxon>
        <taxon>Paracoccus</taxon>
    </lineage>
</organism>
<proteinExistence type="predicted"/>
<keyword evidence="4" id="KW-1185">Reference proteome</keyword>
<evidence type="ECO:0000313" key="3">
    <source>
        <dbReference type="EMBL" id="MTH80262.1"/>
    </source>
</evidence>
<evidence type="ECO:0000256" key="1">
    <source>
        <dbReference type="SAM" id="MobiDB-lite"/>
    </source>
</evidence>
<dbReference type="InterPro" id="IPR002178">
    <property type="entry name" value="PTS_EIIA_type-2_dom"/>
</dbReference>
<dbReference type="InterPro" id="IPR016152">
    <property type="entry name" value="PTrfase/Anion_transptr"/>
</dbReference>
<evidence type="ECO:0000313" key="4">
    <source>
        <dbReference type="Proteomes" id="UP000478183"/>
    </source>
</evidence>
<sequence>MSYGALDDAPVSVVLLLLFPLGQEQEALTVLAAAARGKRQPAIREALSEAESPWDIPPLLGDEGA</sequence>
<dbReference type="SUPFAM" id="SSF55804">
    <property type="entry name" value="Phoshotransferase/anion transport protein"/>
    <property type="match status" value="1"/>
</dbReference>
<protein>
    <recommendedName>
        <fullName evidence="2">PTS EIIA type-2 domain-containing protein</fullName>
    </recommendedName>
</protein>
<accession>A0A6L6JDT2</accession>
<dbReference type="EMBL" id="WMIE01000037">
    <property type="protein sequence ID" value="MTH80262.1"/>
    <property type="molecule type" value="Genomic_DNA"/>
</dbReference>
<dbReference type="Gene3D" id="3.40.930.10">
    <property type="entry name" value="Mannitol-specific EII, Chain A"/>
    <property type="match status" value="1"/>
</dbReference>
<reference evidence="3 4" key="1">
    <citation type="submission" date="2019-11" db="EMBL/GenBank/DDBJ databases">
        <authorList>
            <person name="Dong K."/>
        </authorList>
    </citation>
    <scope>NUCLEOTIDE SEQUENCE [LARGE SCALE GENOMIC DNA]</scope>
    <source>
        <strain evidence="3 4">NBRC 111993</strain>
    </source>
</reference>
<gene>
    <name evidence="3" type="ORF">GL286_21440</name>
</gene>